<dbReference type="GO" id="GO:0004869">
    <property type="term" value="F:cysteine-type endopeptidase inhibitor activity"/>
    <property type="evidence" value="ECO:0007669"/>
    <property type="project" value="UniProtKB-KW"/>
</dbReference>
<evidence type="ECO:0000313" key="10">
    <source>
        <dbReference type="RefSeq" id="XP_012371119.1"/>
    </source>
</evidence>
<feature type="domain" description="Cystatin" evidence="8">
    <location>
        <begin position="50"/>
        <end position="129"/>
    </location>
</feature>
<evidence type="ECO:0000259" key="8">
    <source>
        <dbReference type="Pfam" id="PF00031"/>
    </source>
</evidence>
<feature type="signal peptide" evidence="7">
    <location>
        <begin position="1"/>
        <end position="29"/>
    </location>
</feature>
<keyword evidence="6 7" id="KW-0732">Signal</keyword>
<comment type="subcellular location">
    <subcellularLocation>
        <location evidence="1">Secreted</location>
    </subcellularLocation>
</comment>
<evidence type="ECO:0000256" key="4">
    <source>
        <dbReference type="ARBA" id="ARBA00022690"/>
    </source>
</evidence>
<dbReference type="AlphaFoldDB" id="A0A6P3VBJ2"/>
<dbReference type="InterPro" id="IPR046350">
    <property type="entry name" value="Cystatin_sf"/>
</dbReference>
<name>A0A6P3VBJ2_OCTDE</name>
<proteinExistence type="inferred from homology"/>
<dbReference type="PANTHER" id="PTHR46945">
    <property type="entry name" value="CYSTATIN-9-LIKE"/>
    <property type="match status" value="1"/>
</dbReference>
<evidence type="ECO:0000256" key="7">
    <source>
        <dbReference type="SAM" id="SignalP"/>
    </source>
</evidence>
<dbReference type="CDD" id="cd00042">
    <property type="entry name" value="CY"/>
    <property type="match status" value="1"/>
</dbReference>
<dbReference type="Proteomes" id="UP000515203">
    <property type="component" value="Unplaced"/>
</dbReference>
<evidence type="ECO:0000256" key="5">
    <source>
        <dbReference type="ARBA" id="ARBA00022704"/>
    </source>
</evidence>
<dbReference type="OrthoDB" id="9626110at2759"/>
<evidence type="ECO:0000256" key="2">
    <source>
        <dbReference type="ARBA" id="ARBA00009403"/>
    </source>
</evidence>
<dbReference type="GeneID" id="101563544"/>
<accession>A0A6P3VBJ2</accession>
<dbReference type="FunCoup" id="A0A6P3VBJ2">
    <property type="interactions" value="166"/>
</dbReference>
<dbReference type="GO" id="GO:0019730">
    <property type="term" value="P:antimicrobial humoral response"/>
    <property type="evidence" value="ECO:0007669"/>
    <property type="project" value="TreeGrafter"/>
</dbReference>
<keyword evidence="4" id="KW-0646">Protease inhibitor</keyword>
<evidence type="ECO:0000256" key="6">
    <source>
        <dbReference type="ARBA" id="ARBA00022729"/>
    </source>
</evidence>
<dbReference type="Gene3D" id="3.10.450.10">
    <property type="match status" value="1"/>
</dbReference>
<dbReference type="PANTHER" id="PTHR46945:SF1">
    <property type="entry name" value="CYSTATIN-9-LIKE"/>
    <property type="match status" value="1"/>
</dbReference>
<keyword evidence="5" id="KW-0789">Thiol protease inhibitor</keyword>
<feature type="chain" id="PRO_5028214305" evidence="7">
    <location>
        <begin position="30"/>
        <end position="145"/>
    </location>
</feature>
<gene>
    <name evidence="10" type="primary">LOC101563544</name>
</gene>
<reference evidence="10" key="1">
    <citation type="submission" date="2025-08" db="UniProtKB">
        <authorList>
            <consortium name="RefSeq"/>
        </authorList>
    </citation>
    <scope>IDENTIFICATION</scope>
</reference>
<evidence type="ECO:0000256" key="3">
    <source>
        <dbReference type="ARBA" id="ARBA00022525"/>
    </source>
</evidence>
<keyword evidence="3" id="KW-0964">Secreted</keyword>
<dbReference type="Pfam" id="PF00031">
    <property type="entry name" value="Cystatin"/>
    <property type="match status" value="1"/>
</dbReference>
<evidence type="ECO:0000313" key="9">
    <source>
        <dbReference type="Proteomes" id="UP000515203"/>
    </source>
</evidence>
<dbReference type="InterPro" id="IPR043250">
    <property type="entry name" value="CST9-like"/>
</dbReference>
<dbReference type="GO" id="GO:0005615">
    <property type="term" value="C:extracellular space"/>
    <property type="evidence" value="ECO:0007669"/>
    <property type="project" value="TreeGrafter"/>
</dbReference>
<dbReference type="RefSeq" id="XP_012371119.1">
    <property type="nucleotide sequence ID" value="XM_012515665.2"/>
</dbReference>
<dbReference type="SUPFAM" id="SSF54403">
    <property type="entry name" value="Cystatin/monellin"/>
    <property type="match status" value="1"/>
</dbReference>
<sequence length="145" mass="16973">MAHLPRKRPPRACALVLLLWGIQLLGTVAWHIQPEQEYHGEVTIYAPPTMEFAQHMFNQEHEDEYAFRVEHVLNIQREQTDNMVFSMMLQLRRTMCKKLQEDLDNCLFQDSSEPSNVITCTFNVSTLPWTTEFQLLNKNCSAYSP</sequence>
<dbReference type="InterPro" id="IPR000010">
    <property type="entry name" value="Cystatin_dom"/>
</dbReference>
<evidence type="ECO:0000256" key="1">
    <source>
        <dbReference type="ARBA" id="ARBA00004613"/>
    </source>
</evidence>
<dbReference type="InParanoid" id="A0A6P3VBJ2"/>
<comment type="similarity">
    <text evidence="2">Belongs to the cystatin family.</text>
</comment>
<organism evidence="9 10">
    <name type="scientific">Octodon degus</name>
    <name type="common">Degu</name>
    <name type="synonym">Sciurus degus</name>
    <dbReference type="NCBI Taxonomy" id="10160"/>
    <lineage>
        <taxon>Eukaryota</taxon>
        <taxon>Metazoa</taxon>
        <taxon>Chordata</taxon>
        <taxon>Craniata</taxon>
        <taxon>Vertebrata</taxon>
        <taxon>Euteleostomi</taxon>
        <taxon>Mammalia</taxon>
        <taxon>Eutheria</taxon>
        <taxon>Euarchontoglires</taxon>
        <taxon>Glires</taxon>
        <taxon>Rodentia</taxon>
        <taxon>Hystricomorpha</taxon>
        <taxon>Octodontidae</taxon>
        <taxon>Octodon</taxon>
    </lineage>
</organism>
<keyword evidence="9" id="KW-1185">Reference proteome</keyword>
<protein>
    <submittedName>
        <fullName evidence="10">Cystatin-9-like</fullName>
    </submittedName>
</protein>